<protein>
    <submittedName>
        <fullName evidence="1">Spermatosis associated 12</fullName>
    </submittedName>
</protein>
<keyword evidence="2" id="KW-1185">Reference proteome</keyword>
<reference evidence="1" key="1">
    <citation type="submission" date="2025-08" db="UniProtKB">
        <authorList>
            <consortium name="Ensembl"/>
        </authorList>
    </citation>
    <scope>IDENTIFICATION</scope>
</reference>
<dbReference type="OMA" id="GCSHSNQ"/>
<evidence type="ECO:0000313" key="1">
    <source>
        <dbReference type="Ensembl" id="ENSANAP00000019865.1"/>
    </source>
</evidence>
<dbReference type="Proteomes" id="UP000233020">
    <property type="component" value="Unplaced"/>
</dbReference>
<dbReference type="GeneTree" id="ENSGT00390000008817"/>
<dbReference type="Ensembl" id="ENSANAT00000037738.1">
    <property type="protein sequence ID" value="ENSANAP00000019865.1"/>
    <property type="gene ID" value="ENSANAG00000027708.1"/>
</dbReference>
<sequence>TYSFHGYPEALGHPLNIPTNPTVHQHYASIQVFCQDQSETCQRYLQTAISLDIAASQINLGRPSSPLALLIQQSSCEQVIHNSTPQFPDMEDGDNERTCATGWLWRLYEDTGAEPSSTGCSHSNQLAFIEGCFVRSLSTVYSNTHIHTQL</sequence>
<accession>A0A2K5DFU6</accession>
<gene>
    <name evidence="1" type="primary">SPATA12</name>
</gene>
<name>A0A2K5DFU6_AOTNA</name>
<dbReference type="AlphaFoldDB" id="A0A2K5DFU6"/>
<organism evidence="1 2">
    <name type="scientific">Aotus nancymaae</name>
    <name type="common">Ma's night monkey</name>
    <dbReference type="NCBI Taxonomy" id="37293"/>
    <lineage>
        <taxon>Eukaryota</taxon>
        <taxon>Metazoa</taxon>
        <taxon>Chordata</taxon>
        <taxon>Craniata</taxon>
        <taxon>Vertebrata</taxon>
        <taxon>Euteleostomi</taxon>
        <taxon>Mammalia</taxon>
        <taxon>Eutheria</taxon>
        <taxon>Euarchontoglires</taxon>
        <taxon>Primates</taxon>
        <taxon>Haplorrhini</taxon>
        <taxon>Platyrrhini</taxon>
        <taxon>Aotidae</taxon>
        <taxon>Aotus</taxon>
    </lineage>
</organism>
<proteinExistence type="predicted"/>
<reference evidence="1" key="2">
    <citation type="submission" date="2025-09" db="UniProtKB">
        <authorList>
            <consortium name="Ensembl"/>
        </authorList>
    </citation>
    <scope>IDENTIFICATION</scope>
</reference>
<evidence type="ECO:0000313" key="2">
    <source>
        <dbReference type="Proteomes" id="UP000233020"/>
    </source>
</evidence>